<reference evidence="3 4" key="1">
    <citation type="journal article" date="2009" name="Stand. Genomic Sci.">
        <title>Complete genome sequence of Anaerococcus prevotii type strain (PC1).</title>
        <authorList>
            <person name="Labutti K."/>
            <person name="Pukall R."/>
            <person name="Steenblock K."/>
            <person name="Glavina Del Rio T."/>
            <person name="Tice H."/>
            <person name="Copeland A."/>
            <person name="Cheng J.F."/>
            <person name="Lucas S."/>
            <person name="Chen F."/>
            <person name="Nolan M."/>
            <person name="Bruce D."/>
            <person name="Goodwin L."/>
            <person name="Pitluck S."/>
            <person name="Ivanova N."/>
            <person name="Mavromatis K."/>
            <person name="Ovchinnikova G."/>
            <person name="Pati A."/>
            <person name="Chen A."/>
            <person name="Palaniappan K."/>
            <person name="Land M."/>
            <person name="Hauser L."/>
            <person name="Chang Y.J."/>
            <person name="Jeffries C.D."/>
            <person name="Chain P."/>
            <person name="Saunders E."/>
            <person name="Brettin T."/>
            <person name="Detter J.C."/>
            <person name="Han C."/>
            <person name="Goker M."/>
            <person name="Bristow J."/>
            <person name="Eisen J.A."/>
            <person name="Markowitz V."/>
            <person name="Hugenholtz P."/>
            <person name="Kyrpides N.C."/>
            <person name="Klenk H.P."/>
            <person name="Lapidus A."/>
        </authorList>
    </citation>
    <scope>NUCLEOTIDE SEQUENCE [LARGE SCALE GENOMIC DNA]</scope>
    <source>
        <strain evidence="4">ATCC 9321 / DSM 20548 / JCM 6508 / NCTC 11806 / PC1</strain>
    </source>
</reference>
<dbReference type="InterPro" id="IPR050194">
    <property type="entry name" value="Glycosyltransferase_grp1"/>
</dbReference>
<dbReference type="AlphaFoldDB" id="C7RFF1"/>
<dbReference type="InterPro" id="IPR001296">
    <property type="entry name" value="Glyco_trans_1"/>
</dbReference>
<dbReference type="HOGENOM" id="CLU_055069_0_0_9"/>
<accession>C7RFF1</accession>
<keyword evidence="3" id="KW-0808">Transferase</keyword>
<dbReference type="KEGG" id="apr:Apre_0160"/>
<dbReference type="GO" id="GO:0016757">
    <property type="term" value="F:glycosyltransferase activity"/>
    <property type="evidence" value="ECO:0007669"/>
    <property type="project" value="InterPro"/>
</dbReference>
<dbReference type="EMBL" id="CP001708">
    <property type="protein sequence ID" value="ACV28212.1"/>
    <property type="molecule type" value="Genomic_DNA"/>
</dbReference>
<dbReference type="Pfam" id="PF13439">
    <property type="entry name" value="Glyco_transf_4"/>
    <property type="match status" value="1"/>
</dbReference>
<sequence>MKVLIYSKDYDRVKESGVGKAIDHQKKALRKIGFDFTTDEKEDYDIVHINTVLPGAVAFAKNARKRGKKVIYHGHSTMEDFRNSFIFSNQLAPLFKKWLVHAYKLGDLVLTPSEYSKKILETYDINREICVVSNGIDLDFWKEKEGDRDKFYEKYGLDKNKKSIISVGLPIKRKGIDDFIRLGQSLPQYEFVWFGKLDRALMSPNIKKLIDGAPSNVSFPGYVNSEDLRLAYSGSDLYLFLTHEETEGIVLLEALATRADILIRDIEIFEKDYEDGVNIYKGSSLEEFEEKIVGICEGRLKSLKDFAYKKACDKSIEKTGRKLVEIYERVMNNEISC</sequence>
<organism evidence="3 4">
    <name type="scientific">Anaerococcus prevotii (strain ATCC 9321 / DSM 20548 / JCM 6508 / NCTC 11806 / PC1)</name>
    <name type="common">Peptostreptococcus prevotii</name>
    <name type="synonym">Peptococcus prevotii</name>
    <dbReference type="NCBI Taxonomy" id="525919"/>
    <lineage>
        <taxon>Bacteria</taxon>
        <taxon>Bacillati</taxon>
        <taxon>Bacillota</taxon>
        <taxon>Tissierellia</taxon>
        <taxon>Tissierellales</taxon>
        <taxon>Peptoniphilaceae</taxon>
        <taxon>Anaerococcus</taxon>
    </lineage>
</organism>
<dbReference type="OrthoDB" id="179766at2"/>
<dbReference type="Pfam" id="PF00534">
    <property type="entry name" value="Glycos_transf_1"/>
    <property type="match status" value="1"/>
</dbReference>
<dbReference type="Gene3D" id="3.40.50.2000">
    <property type="entry name" value="Glycogen Phosphorylase B"/>
    <property type="match status" value="2"/>
</dbReference>
<dbReference type="SUPFAM" id="SSF53756">
    <property type="entry name" value="UDP-Glycosyltransferase/glycogen phosphorylase"/>
    <property type="match status" value="1"/>
</dbReference>
<dbReference type="CAZy" id="GT4">
    <property type="family name" value="Glycosyltransferase Family 4"/>
</dbReference>
<name>C7RFF1_ANAPD</name>
<dbReference type="STRING" id="525919.Apre_0160"/>
<dbReference type="RefSeq" id="WP_012803631.1">
    <property type="nucleotide sequence ID" value="NC_013171.1"/>
</dbReference>
<feature type="domain" description="Glycosyl transferase family 1" evidence="1">
    <location>
        <begin position="147"/>
        <end position="307"/>
    </location>
</feature>
<feature type="domain" description="Glycosyltransferase subfamily 4-like N-terminal" evidence="2">
    <location>
        <begin position="41"/>
        <end position="139"/>
    </location>
</feature>
<evidence type="ECO:0000313" key="3">
    <source>
        <dbReference type="EMBL" id="ACV28212.1"/>
    </source>
</evidence>
<dbReference type="eggNOG" id="COG0438">
    <property type="taxonomic scope" value="Bacteria"/>
</dbReference>
<evidence type="ECO:0000313" key="4">
    <source>
        <dbReference type="Proteomes" id="UP000002294"/>
    </source>
</evidence>
<evidence type="ECO:0000259" key="1">
    <source>
        <dbReference type="Pfam" id="PF00534"/>
    </source>
</evidence>
<dbReference type="Proteomes" id="UP000002294">
    <property type="component" value="Chromosome"/>
</dbReference>
<proteinExistence type="predicted"/>
<protein>
    <submittedName>
        <fullName evidence="3">Glycosyl transferase group 1</fullName>
    </submittedName>
</protein>
<dbReference type="PANTHER" id="PTHR45947">
    <property type="entry name" value="SULFOQUINOVOSYL TRANSFERASE SQD2"/>
    <property type="match status" value="1"/>
</dbReference>
<dbReference type="PANTHER" id="PTHR45947:SF3">
    <property type="entry name" value="SULFOQUINOVOSYL TRANSFERASE SQD2"/>
    <property type="match status" value="1"/>
</dbReference>
<dbReference type="CDD" id="cd03801">
    <property type="entry name" value="GT4_PimA-like"/>
    <property type="match status" value="1"/>
</dbReference>
<dbReference type="InterPro" id="IPR028098">
    <property type="entry name" value="Glyco_trans_4-like_N"/>
</dbReference>
<keyword evidence="4" id="KW-1185">Reference proteome</keyword>
<evidence type="ECO:0000259" key="2">
    <source>
        <dbReference type="Pfam" id="PF13439"/>
    </source>
</evidence>
<gene>
    <name evidence="3" type="ordered locus">Apre_0160</name>
</gene>